<dbReference type="Pfam" id="PF17778">
    <property type="entry name" value="WHD_BLACT"/>
    <property type="match status" value="1"/>
</dbReference>
<dbReference type="EMBL" id="JAPXFL010000002">
    <property type="protein sequence ID" value="KAK9510460.1"/>
    <property type="molecule type" value="Genomic_DNA"/>
</dbReference>
<dbReference type="AlphaFoldDB" id="A0AAW1DL98"/>
<evidence type="ECO:0000313" key="8">
    <source>
        <dbReference type="Proteomes" id="UP001461498"/>
    </source>
</evidence>
<evidence type="ECO:0000256" key="3">
    <source>
        <dbReference type="ARBA" id="ARBA00022801"/>
    </source>
</evidence>
<dbReference type="Proteomes" id="UP001461498">
    <property type="component" value="Unassembled WGS sequence"/>
</dbReference>
<comment type="caution">
    <text evidence="7">The sequence shown here is derived from an EMBL/GenBank/DDBJ whole genome shotgun (WGS) entry which is preliminary data.</text>
</comment>
<dbReference type="GO" id="GO:0004521">
    <property type="term" value="F:RNA endonuclease activity"/>
    <property type="evidence" value="ECO:0007669"/>
    <property type="project" value="TreeGrafter"/>
</dbReference>
<keyword evidence="3" id="KW-0378">Hydrolase</keyword>
<evidence type="ECO:0000256" key="4">
    <source>
        <dbReference type="ARBA" id="ARBA00022833"/>
    </source>
</evidence>
<dbReference type="Pfam" id="PF00753">
    <property type="entry name" value="Lactamase_B"/>
    <property type="match status" value="1"/>
</dbReference>
<comment type="similarity">
    <text evidence="1">Belongs to the metallo-beta-lactamase superfamily. Glyoxalase II family.</text>
</comment>
<protein>
    <recommendedName>
        <fullName evidence="5">Beta-lactamase-like protein 2 homolog</fullName>
    </recommendedName>
</protein>
<sequence>MNTLTMMSVNLEAVTKLSPLVIRILGFNPGIMTLQGTNTYLIGNGSRRILLDTGENNKPEYIEALKKVVDEEKAKLAHVIISHWHLDHIGGLKDVMDNFANETTVWKFRRSDAKNKNQFDCVPIKYLTDDQEIQVEGATVRVVHTPGHTTDHIVLHLKEENSVFSGDCILGTGTSVFEDLYDYTKSLEKILNLDAVILYPGHGPVVEDVRRKVISYIRHRQTREDQIKDVLNKFKGQNVTTLDIVKALYVDAPESLYSAAERNVINHLKKLQKEGLVIEVAKKEWTLK</sequence>
<dbReference type="InterPro" id="IPR036866">
    <property type="entry name" value="RibonucZ/Hydroxyglut_hydro"/>
</dbReference>
<dbReference type="GO" id="GO:0031123">
    <property type="term" value="P:RNA 3'-end processing"/>
    <property type="evidence" value="ECO:0007669"/>
    <property type="project" value="UniProtKB-ARBA"/>
</dbReference>
<keyword evidence="2" id="KW-0479">Metal-binding</keyword>
<evidence type="ECO:0000256" key="5">
    <source>
        <dbReference type="ARBA" id="ARBA00069358"/>
    </source>
</evidence>
<dbReference type="FunFam" id="3.60.15.10:FF:000017">
    <property type="entry name" value="Lactamase beta 2"/>
    <property type="match status" value="1"/>
</dbReference>
<evidence type="ECO:0000313" key="7">
    <source>
        <dbReference type="EMBL" id="KAK9510460.1"/>
    </source>
</evidence>
<dbReference type="GO" id="GO:0016787">
    <property type="term" value="F:hydrolase activity"/>
    <property type="evidence" value="ECO:0007669"/>
    <property type="project" value="UniProtKB-KW"/>
</dbReference>
<dbReference type="InterPro" id="IPR036388">
    <property type="entry name" value="WH-like_DNA-bd_sf"/>
</dbReference>
<keyword evidence="4" id="KW-0862">Zinc</keyword>
<evidence type="ECO:0000256" key="2">
    <source>
        <dbReference type="ARBA" id="ARBA00022723"/>
    </source>
</evidence>
<evidence type="ECO:0000256" key="1">
    <source>
        <dbReference type="ARBA" id="ARBA00006759"/>
    </source>
</evidence>
<reference evidence="7 8" key="1">
    <citation type="submission" date="2022-12" db="EMBL/GenBank/DDBJ databases">
        <title>Chromosome-level genome assembly of true bugs.</title>
        <authorList>
            <person name="Ma L."/>
            <person name="Li H."/>
        </authorList>
    </citation>
    <scope>NUCLEOTIDE SEQUENCE [LARGE SCALE GENOMIC DNA]</scope>
    <source>
        <strain evidence="7">Lab_2022b</strain>
    </source>
</reference>
<dbReference type="GO" id="GO:0005759">
    <property type="term" value="C:mitochondrial matrix"/>
    <property type="evidence" value="ECO:0007669"/>
    <property type="project" value="TreeGrafter"/>
</dbReference>
<dbReference type="PANTHER" id="PTHR23131">
    <property type="entry name" value="ENDORIBONUCLEASE LACTB2"/>
    <property type="match status" value="1"/>
</dbReference>
<dbReference type="InterPro" id="IPR041516">
    <property type="entry name" value="LACTB2_WH"/>
</dbReference>
<dbReference type="CDD" id="cd07722">
    <property type="entry name" value="LACTB2-like_MBL-fold"/>
    <property type="match status" value="1"/>
</dbReference>
<dbReference type="InterPro" id="IPR047921">
    <property type="entry name" value="LACTB2-like_MBL-fold"/>
</dbReference>
<feature type="domain" description="Metallo-beta-lactamase" evidence="6">
    <location>
        <begin position="36"/>
        <end position="202"/>
    </location>
</feature>
<dbReference type="SUPFAM" id="SSF56281">
    <property type="entry name" value="Metallo-hydrolase/oxidoreductase"/>
    <property type="match status" value="1"/>
</dbReference>
<accession>A0AAW1DL98</accession>
<dbReference type="InterPro" id="IPR001279">
    <property type="entry name" value="Metallo-B-lactamas"/>
</dbReference>
<gene>
    <name evidence="7" type="ORF">O3M35_005245</name>
</gene>
<dbReference type="GO" id="GO:0046872">
    <property type="term" value="F:metal ion binding"/>
    <property type="evidence" value="ECO:0007669"/>
    <property type="project" value="UniProtKB-KW"/>
</dbReference>
<dbReference type="SMART" id="SM00849">
    <property type="entry name" value="Lactamase_B"/>
    <property type="match status" value="1"/>
</dbReference>
<dbReference type="Gene3D" id="3.60.15.10">
    <property type="entry name" value="Ribonuclease Z/Hydroxyacylglutathione hydrolase-like"/>
    <property type="match status" value="1"/>
</dbReference>
<dbReference type="Gene3D" id="1.10.10.10">
    <property type="entry name" value="Winged helix-like DNA-binding domain superfamily/Winged helix DNA-binding domain"/>
    <property type="match status" value="1"/>
</dbReference>
<proteinExistence type="inferred from homology"/>
<name>A0AAW1DL98_9HEMI</name>
<dbReference type="InterPro" id="IPR050662">
    <property type="entry name" value="Sec-metab_biosynth-thioest"/>
</dbReference>
<organism evidence="7 8">
    <name type="scientific">Rhynocoris fuscipes</name>
    <dbReference type="NCBI Taxonomy" id="488301"/>
    <lineage>
        <taxon>Eukaryota</taxon>
        <taxon>Metazoa</taxon>
        <taxon>Ecdysozoa</taxon>
        <taxon>Arthropoda</taxon>
        <taxon>Hexapoda</taxon>
        <taxon>Insecta</taxon>
        <taxon>Pterygota</taxon>
        <taxon>Neoptera</taxon>
        <taxon>Paraneoptera</taxon>
        <taxon>Hemiptera</taxon>
        <taxon>Heteroptera</taxon>
        <taxon>Panheteroptera</taxon>
        <taxon>Cimicomorpha</taxon>
        <taxon>Reduviidae</taxon>
        <taxon>Harpactorinae</taxon>
        <taxon>Harpactorini</taxon>
        <taxon>Rhynocoris</taxon>
    </lineage>
</organism>
<evidence type="ECO:0000259" key="6">
    <source>
        <dbReference type="SMART" id="SM00849"/>
    </source>
</evidence>
<dbReference type="GO" id="GO:0003727">
    <property type="term" value="F:single-stranded RNA binding"/>
    <property type="evidence" value="ECO:0007669"/>
    <property type="project" value="TreeGrafter"/>
</dbReference>
<dbReference type="PANTHER" id="PTHR23131:SF0">
    <property type="entry name" value="ENDORIBONUCLEASE LACTB2"/>
    <property type="match status" value="1"/>
</dbReference>
<keyword evidence="8" id="KW-1185">Reference proteome</keyword>